<dbReference type="SMART" id="SM00635">
    <property type="entry name" value="BID_2"/>
    <property type="match status" value="1"/>
</dbReference>
<dbReference type="InterPro" id="IPR003343">
    <property type="entry name" value="Big_2"/>
</dbReference>
<feature type="chain" id="PRO_5012063655" evidence="1">
    <location>
        <begin position="28"/>
        <end position="395"/>
    </location>
</feature>
<dbReference type="Proteomes" id="UP000219281">
    <property type="component" value="Unassembled WGS sequence"/>
</dbReference>
<keyword evidence="4" id="KW-1185">Reference proteome</keyword>
<dbReference type="Pfam" id="PF02368">
    <property type="entry name" value="Big_2"/>
    <property type="match status" value="1"/>
</dbReference>
<dbReference type="Gene3D" id="2.60.40.1080">
    <property type="match status" value="1"/>
</dbReference>
<sequence length="395" mass="42362">MMKFLRILSCFALLVLTLISCKKDNTAAVTVTLSEDIVILGIGEERQLSVTGVPAQEVVWSSSDASVATVSVTGMITAYKTGAVDIKATYKDATSVCKLSVVVGNYQKNWIYDFGQTEGNLSPTSAAGALSANDGIAGHIHALLPAPTSSQIARIWTGNSNVGGFTLTNTATIGSGARLLFKAPPSTSTSKFSILNIDGTNLFSIGYQMKLQAGTAGTYKFALGRDASTMDWNTALPSLNASQFSNNVNFSPTAALPVFLIMWWDITPNGYQLSIQQKDKSLVAVDATLNPKVSFVTGGEYDVQIYANNSTGARRYVKNNEKYSILPGASHIWINNNLLLKAAGDSNFVTSEMDANATLNAFMFMGLSNTNNAAQVYLDDFKYANYITDLNMLSK</sequence>
<feature type="domain" description="BIG2" evidence="2">
    <location>
        <begin position="27"/>
        <end position="100"/>
    </location>
</feature>
<organism evidence="3 4">
    <name type="scientific">Pedobacter xixiisoli</name>
    <dbReference type="NCBI Taxonomy" id="1476464"/>
    <lineage>
        <taxon>Bacteria</taxon>
        <taxon>Pseudomonadati</taxon>
        <taxon>Bacteroidota</taxon>
        <taxon>Sphingobacteriia</taxon>
        <taxon>Sphingobacteriales</taxon>
        <taxon>Sphingobacteriaceae</taxon>
        <taxon>Pedobacter</taxon>
    </lineage>
</organism>
<keyword evidence="1" id="KW-0732">Signal</keyword>
<evidence type="ECO:0000313" key="3">
    <source>
        <dbReference type="EMBL" id="SOD20517.1"/>
    </source>
</evidence>
<name>A0A286AF73_9SPHI</name>
<feature type="signal peptide" evidence="1">
    <location>
        <begin position="1"/>
        <end position="27"/>
    </location>
</feature>
<accession>A0A286AF73</accession>
<dbReference type="InterPro" id="IPR008964">
    <property type="entry name" value="Invasin/intimin_cell_adhesion"/>
</dbReference>
<protein>
    <submittedName>
        <fullName evidence="3">Ig-like domain (Group 2)</fullName>
    </submittedName>
</protein>
<evidence type="ECO:0000256" key="1">
    <source>
        <dbReference type="SAM" id="SignalP"/>
    </source>
</evidence>
<dbReference type="PROSITE" id="PS51257">
    <property type="entry name" value="PROKAR_LIPOPROTEIN"/>
    <property type="match status" value="1"/>
</dbReference>
<proteinExistence type="predicted"/>
<dbReference type="AlphaFoldDB" id="A0A286AF73"/>
<evidence type="ECO:0000259" key="2">
    <source>
        <dbReference type="SMART" id="SM00635"/>
    </source>
</evidence>
<dbReference type="EMBL" id="OCMT01000005">
    <property type="protein sequence ID" value="SOD20517.1"/>
    <property type="molecule type" value="Genomic_DNA"/>
</dbReference>
<reference evidence="4" key="1">
    <citation type="submission" date="2017-09" db="EMBL/GenBank/DDBJ databases">
        <authorList>
            <person name="Varghese N."/>
            <person name="Submissions S."/>
        </authorList>
    </citation>
    <scope>NUCLEOTIDE SEQUENCE [LARGE SCALE GENOMIC DNA]</scope>
    <source>
        <strain evidence="4">CGMCC 1.12803</strain>
    </source>
</reference>
<gene>
    <name evidence="3" type="ORF">SAMN06297358_4241</name>
</gene>
<evidence type="ECO:0000313" key="4">
    <source>
        <dbReference type="Proteomes" id="UP000219281"/>
    </source>
</evidence>
<dbReference type="SUPFAM" id="SSF49373">
    <property type="entry name" value="Invasin/intimin cell-adhesion fragments"/>
    <property type="match status" value="1"/>
</dbReference>